<protein>
    <submittedName>
        <fullName evidence="2">Uncharacterized protein</fullName>
    </submittedName>
</protein>
<keyword evidence="1" id="KW-0732">Signal</keyword>
<comment type="caution">
    <text evidence="2">The sequence shown here is derived from an EMBL/GenBank/DDBJ whole genome shotgun (WGS) entry which is preliminary data.</text>
</comment>
<dbReference type="Proteomes" id="UP000436989">
    <property type="component" value="Unassembled WGS sequence"/>
</dbReference>
<organism evidence="2 3">
    <name type="scientific">Kocuria sediminis</name>
    <dbReference type="NCBI Taxonomy" id="1038857"/>
    <lineage>
        <taxon>Bacteria</taxon>
        <taxon>Bacillati</taxon>
        <taxon>Actinomycetota</taxon>
        <taxon>Actinomycetes</taxon>
        <taxon>Micrococcales</taxon>
        <taxon>Micrococcaceae</taxon>
        <taxon>Kocuria</taxon>
    </lineage>
</organism>
<evidence type="ECO:0000256" key="1">
    <source>
        <dbReference type="SAM" id="SignalP"/>
    </source>
</evidence>
<name>A0A6N8GNT3_9MICC</name>
<accession>A0A6N8GNT3</accession>
<sequence>MKRWNFVRTPLAAVLAVGLTALAPAAAAGEHPAGGLPPAPALEALERAAEAFREHTDVAFAAAPAGEVGGACRATGLQRWSAEATADWTGLDRAVLGAAAATMLPAYEVMYGLHPALGSPQEPVLPGARPAPEHQRIWRKLAGFWGAEPGGTALLSLDGSMLTDPERTSRVYRDVFGMRAADADALAEYVAAYVDQERFDHGDHPAFTNVTFAHRFSDEIAAGTGRRSVVAVGEGSAAALRDLGHEHAVDVLLAHEYAHLVGWRMDGSVRGDVRGDELAADALSAYFLSHPHGMAWQWQKLRGRFTVYGELGDCAAGAPWHHGTPAQREAAAMWGYRQQEASRPRSLVLAPQQVVAEFLAKP</sequence>
<reference evidence="2 3" key="1">
    <citation type="submission" date="2019-12" db="EMBL/GenBank/DDBJ databases">
        <authorList>
            <person name="Shi Y."/>
        </authorList>
    </citation>
    <scope>NUCLEOTIDE SEQUENCE [LARGE SCALE GENOMIC DNA]</scope>
    <source>
        <strain evidence="2 3">JCM 17929</strain>
    </source>
</reference>
<dbReference type="EMBL" id="WOGU01000015">
    <property type="protein sequence ID" value="MUN64558.1"/>
    <property type="molecule type" value="Genomic_DNA"/>
</dbReference>
<dbReference type="RefSeq" id="WP_156270439.1">
    <property type="nucleotide sequence ID" value="NZ_WOGU01000015.1"/>
</dbReference>
<keyword evidence="3" id="KW-1185">Reference proteome</keyword>
<feature type="chain" id="PRO_5026966611" evidence="1">
    <location>
        <begin position="28"/>
        <end position="362"/>
    </location>
</feature>
<dbReference type="AlphaFoldDB" id="A0A6N8GNT3"/>
<proteinExistence type="predicted"/>
<evidence type="ECO:0000313" key="2">
    <source>
        <dbReference type="EMBL" id="MUN64558.1"/>
    </source>
</evidence>
<evidence type="ECO:0000313" key="3">
    <source>
        <dbReference type="Proteomes" id="UP000436989"/>
    </source>
</evidence>
<feature type="signal peptide" evidence="1">
    <location>
        <begin position="1"/>
        <end position="27"/>
    </location>
</feature>
<gene>
    <name evidence="2" type="ORF">GMA12_15645</name>
</gene>